<proteinExistence type="predicted"/>
<dbReference type="RefSeq" id="WP_119931945.1">
    <property type="nucleotide sequence ID" value="NZ_QZEY01000040.1"/>
</dbReference>
<reference evidence="2 3" key="1">
    <citation type="submission" date="2018-09" db="EMBL/GenBank/DDBJ databases">
        <title>YIM 75507 draft genome.</title>
        <authorList>
            <person name="Tang S."/>
            <person name="Feng Y."/>
        </authorList>
    </citation>
    <scope>NUCLEOTIDE SEQUENCE [LARGE SCALE GENOMIC DNA]</scope>
    <source>
        <strain evidence="2 3">YIM 75507</strain>
    </source>
</reference>
<evidence type="ECO:0000256" key="1">
    <source>
        <dbReference type="SAM" id="MobiDB-lite"/>
    </source>
</evidence>
<keyword evidence="3" id="KW-1185">Reference proteome</keyword>
<dbReference type="EMBL" id="QZEY01000040">
    <property type="protein sequence ID" value="RJL19340.1"/>
    <property type="molecule type" value="Genomic_DNA"/>
</dbReference>
<comment type="caution">
    <text evidence="2">The sequence shown here is derived from an EMBL/GenBank/DDBJ whole genome shotgun (WGS) entry which is preliminary data.</text>
</comment>
<name>A0A3A3ZX72_9ACTN</name>
<dbReference type="Proteomes" id="UP000265768">
    <property type="component" value="Unassembled WGS sequence"/>
</dbReference>
<accession>A0A3A3ZX72</accession>
<protein>
    <submittedName>
        <fullName evidence="2">Uncharacterized protein</fullName>
    </submittedName>
</protein>
<organism evidence="2 3">
    <name type="scientific">Bailinhaonella thermotolerans</name>
    <dbReference type="NCBI Taxonomy" id="1070861"/>
    <lineage>
        <taxon>Bacteria</taxon>
        <taxon>Bacillati</taxon>
        <taxon>Actinomycetota</taxon>
        <taxon>Actinomycetes</taxon>
        <taxon>Streptosporangiales</taxon>
        <taxon>Streptosporangiaceae</taxon>
        <taxon>Bailinhaonella</taxon>
    </lineage>
</organism>
<gene>
    <name evidence="2" type="ORF">D5H75_40465</name>
</gene>
<feature type="region of interest" description="Disordered" evidence="1">
    <location>
        <begin position="54"/>
        <end position="107"/>
    </location>
</feature>
<sequence length="107" mass="11524">MIRIIPAAPELVGDVARQLLERVDDPAQVGVRTDGRWASFAIPEGVDVEGVEGVGHVADESGPWAWPDLDAPRRRGDAQDRHQAGPAQDQAAPENAAQSRQKKRGGR</sequence>
<dbReference type="AlphaFoldDB" id="A0A3A3ZX72"/>
<feature type="compositionally biased region" description="Basic and acidic residues" evidence="1">
    <location>
        <begin position="70"/>
        <end position="83"/>
    </location>
</feature>
<evidence type="ECO:0000313" key="2">
    <source>
        <dbReference type="EMBL" id="RJL19340.1"/>
    </source>
</evidence>
<evidence type="ECO:0000313" key="3">
    <source>
        <dbReference type="Proteomes" id="UP000265768"/>
    </source>
</evidence>